<sequence>MQVRNKPLLAAAFLLASASNPALAAKDYTYSYLGNPDYAKSSPTPISCAQGDCSPSVALVGGGYDVGEAFRWMIARAGITKVTGGRFVIIRATGSDAYNPYIYSRLGEVDTTTSRNYEMVGGVDLGLTSVETLVIPNRAAAEDPFVLNVIARASAIFIAGGDQADYYNKWQETSLNKAIQKAIRAGIPVGGTSAGTAMLGEYAFAALNGSVESTKALKDPFNKYMTIDPLNTSSDKFVQKGPFLNVSSLDNTITDPHFNTRDRLGRLFSFVARIGNGCTGGVENFSDVVGMGIDEETALLISGKPGKARAELAVNPYNPENTTPAYTAQNSAYFIKYNRAPSKCVDGKPLVDNTGIQVYRLSAQPAKPSPYPAAPQFSFRVAATFNVADWAAQAVQTYGDGSSLSGPYYYGTADGKVLGNAVY</sequence>
<keyword evidence="6" id="KW-0121">Carboxypeptidase</keyword>
<proteinExistence type="inferred from homology"/>
<evidence type="ECO:0000256" key="2">
    <source>
        <dbReference type="ARBA" id="ARBA00022670"/>
    </source>
</evidence>
<dbReference type="Gene3D" id="3.40.50.880">
    <property type="match status" value="1"/>
</dbReference>
<dbReference type="CDD" id="cd03145">
    <property type="entry name" value="GAT1_cyanophycinase"/>
    <property type="match status" value="1"/>
</dbReference>
<feature type="chain" id="PRO_5045535448" evidence="5">
    <location>
        <begin position="25"/>
        <end position="423"/>
    </location>
</feature>
<keyword evidence="7" id="KW-1185">Reference proteome</keyword>
<evidence type="ECO:0000256" key="1">
    <source>
        <dbReference type="ARBA" id="ARBA00006534"/>
    </source>
</evidence>
<dbReference type="RefSeq" id="WP_379766657.1">
    <property type="nucleotide sequence ID" value="NZ_JBHSMZ010000001.1"/>
</dbReference>
<dbReference type="Proteomes" id="UP001596086">
    <property type="component" value="Unassembled WGS sequence"/>
</dbReference>
<evidence type="ECO:0000313" key="6">
    <source>
        <dbReference type="EMBL" id="MFC5547419.1"/>
    </source>
</evidence>
<gene>
    <name evidence="6" type="ORF">ACFPO9_02680</name>
</gene>
<keyword evidence="5" id="KW-0732">Signal</keyword>
<evidence type="ECO:0000256" key="5">
    <source>
        <dbReference type="SAM" id="SignalP"/>
    </source>
</evidence>
<organism evidence="6 7">
    <name type="scientific">Massilia aerilata</name>
    <dbReference type="NCBI Taxonomy" id="453817"/>
    <lineage>
        <taxon>Bacteria</taxon>
        <taxon>Pseudomonadati</taxon>
        <taxon>Pseudomonadota</taxon>
        <taxon>Betaproteobacteria</taxon>
        <taxon>Burkholderiales</taxon>
        <taxon>Oxalobacteraceae</taxon>
        <taxon>Telluria group</taxon>
        <taxon>Massilia</taxon>
    </lineage>
</organism>
<evidence type="ECO:0000313" key="7">
    <source>
        <dbReference type="Proteomes" id="UP001596086"/>
    </source>
</evidence>
<evidence type="ECO:0000256" key="3">
    <source>
        <dbReference type="ARBA" id="ARBA00022801"/>
    </source>
</evidence>
<evidence type="ECO:0000256" key="4">
    <source>
        <dbReference type="ARBA" id="ARBA00022825"/>
    </source>
</evidence>
<dbReference type="EMBL" id="JBHSMZ010000001">
    <property type="protein sequence ID" value="MFC5547419.1"/>
    <property type="molecule type" value="Genomic_DNA"/>
</dbReference>
<dbReference type="GO" id="GO:0004180">
    <property type="term" value="F:carboxypeptidase activity"/>
    <property type="evidence" value="ECO:0007669"/>
    <property type="project" value="UniProtKB-KW"/>
</dbReference>
<feature type="signal peptide" evidence="5">
    <location>
        <begin position="1"/>
        <end position="24"/>
    </location>
</feature>
<dbReference type="InterPro" id="IPR029062">
    <property type="entry name" value="Class_I_gatase-like"/>
</dbReference>
<name>A0ABW0RT58_9BURK</name>
<dbReference type="EC" id="3.4.15.6" evidence="6"/>
<dbReference type="Pfam" id="PF03575">
    <property type="entry name" value="Peptidase_S51"/>
    <property type="match status" value="1"/>
</dbReference>
<keyword evidence="3 6" id="KW-0378">Hydrolase</keyword>
<dbReference type="GO" id="GO:0008241">
    <property type="term" value="F:peptidyl-dipeptidase activity"/>
    <property type="evidence" value="ECO:0007669"/>
    <property type="project" value="UniProtKB-EC"/>
</dbReference>
<keyword evidence="2" id="KW-0645">Protease</keyword>
<protein>
    <submittedName>
        <fullName evidence="6">Cyanophycinase</fullName>
        <ecNumber evidence="6">3.4.15.6</ecNumber>
    </submittedName>
</protein>
<comment type="caution">
    <text evidence="6">The sequence shown here is derived from an EMBL/GenBank/DDBJ whole genome shotgun (WGS) entry which is preliminary data.</text>
</comment>
<dbReference type="InterPro" id="IPR005320">
    <property type="entry name" value="Peptidase_S51"/>
</dbReference>
<dbReference type="SUPFAM" id="SSF52317">
    <property type="entry name" value="Class I glutamine amidotransferase-like"/>
    <property type="match status" value="1"/>
</dbReference>
<keyword evidence="4" id="KW-0720">Serine protease</keyword>
<dbReference type="PANTHER" id="PTHR36175">
    <property type="entry name" value="CYANOPHYCINASE"/>
    <property type="match status" value="1"/>
</dbReference>
<comment type="similarity">
    <text evidence="1">Belongs to the peptidase S51 family.</text>
</comment>
<reference evidence="7" key="1">
    <citation type="journal article" date="2019" name="Int. J. Syst. Evol. Microbiol.">
        <title>The Global Catalogue of Microorganisms (GCM) 10K type strain sequencing project: providing services to taxonomists for standard genome sequencing and annotation.</title>
        <authorList>
            <consortium name="The Broad Institute Genomics Platform"/>
            <consortium name="The Broad Institute Genome Sequencing Center for Infectious Disease"/>
            <person name="Wu L."/>
            <person name="Ma J."/>
        </authorList>
    </citation>
    <scope>NUCLEOTIDE SEQUENCE [LARGE SCALE GENOMIC DNA]</scope>
    <source>
        <strain evidence="7">CGMCC 4.5798</strain>
    </source>
</reference>
<dbReference type="PANTHER" id="PTHR36175:SF1">
    <property type="entry name" value="CYANOPHYCINASE"/>
    <property type="match status" value="1"/>
</dbReference>
<accession>A0ABW0RT58</accession>